<protein>
    <submittedName>
        <fullName evidence="1">Uncharacterized protein</fullName>
    </submittedName>
</protein>
<evidence type="ECO:0000313" key="2">
    <source>
        <dbReference type="Proteomes" id="UP000054018"/>
    </source>
</evidence>
<proteinExistence type="predicted"/>
<evidence type="ECO:0000313" key="1">
    <source>
        <dbReference type="EMBL" id="KIK27585.1"/>
    </source>
</evidence>
<gene>
    <name evidence="1" type="ORF">PISMIDRAFT_674460</name>
</gene>
<dbReference type="AlphaFoldDB" id="A0A0C9YRB5"/>
<dbReference type="OrthoDB" id="41238at2759"/>
<dbReference type="Proteomes" id="UP000054018">
    <property type="component" value="Unassembled WGS sequence"/>
</dbReference>
<sequence>MGFKFEGVSRWKLTLPKVEGYPKVGTEGRDGDAGNGRLGRGSNEYAVCWDDWENGGRAIAEDALSK</sequence>
<keyword evidence="2" id="KW-1185">Reference proteome</keyword>
<reference evidence="1 2" key="1">
    <citation type="submission" date="2014-04" db="EMBL/GenBank/DDBJ databases">
        <authorList>
            <consortium name="DOE Joint Genome Institute"/>
            <person name="Kuo A."/>
            <person name="Kohler A."/>
            <person name="Costa M.D."/>
            <person name="Nagy L.G."/>
            <person name="Floudas D."/>
            <person name="Copeland A."/>
            <person name="Barry K.W."/>
            <person name="Cichocki N."/>
            <person name="Veneault-Fourrey C."/>
            <person name="LaButti K."/>
            <person name="Lindquist E.A."/>
            <person name="Lipzen A."/>
            <person name="Lundell T."/>
            <person name="Morin E."/>
            <person name="Murat C."/>
            <person name="Sun H."/>
            <person name="Tunlid A."/>
            <person name="Henrissat B."/>
            <person name="Grigoriev I.V."/>
            <person name="Hibbett D.S."/>
            <person name="Martin F."/>
            <person name="Nordberg H.P."/>
            <person name="Cantor M.N."/>
            <person name="Hua S.X."/>
        </authorList>
    </citation>
    <scope>NUCLEOTIDE SEQUENCE [LARGE SCALE GENOMIC DNA]</scope>
    <source>
        <strain evidence="1 2">441</strain>
    </source>
</reference>
<accession>A0A0C9YRB5</accession>
<reference evidence="2" key="2">
    <citation type="submission" date="2015-01" db="EMBL/GenBank/DDBJ databases">
        <title>Evolutionary Origins and Diversification of the Mycorrhizal Mutualists.</title>
        <authorList>
            <consortium name="DOE Joint Genome Institute"/>
            <consortium name="Mycorrhizal Genomics Consortium"/>
            <person name="Kohler A."/>
            <person name="Kuo A."/>
            <person name="Nagy L.G."/>
            <person name="Floudas D."/>
            <person name="Copeland A."/>
            <person name="Barry K.W."/>
            <person name="Cichocki N."/>
            <person name="Veneault-Fourrey C."/>
            <person name="LaButti K."/>
            <person name="Lindquist E.A."/>
            <person name="Lipzen A."/>
            <person name="Lundell T."/>
            <person name="Morin E."/>
            <person name="Murat C."/>
            <person name="Riley R."/>
            <person name="Ohm R."/>
            <person name="Sun H."/>
            <person name="Tunlid A."/>
            <person name="Henrissat B."/>
            <person name="Grigoriev I.V."/>
            <person name="Hibbett D.S."/>
            <person name="Martin F."/>
        </authorList>
    </citation>
    <scope>NUCLEOTIDE SEQUENCE [LARGE SCALE GENOMIC DNA]</scope>
    <source>
        <strain evidence="2">441</strain>
    </source>
</reference>
<name>A0A0C9YRB5_9AGAM</name>
<dbReference type="HOGENOM" id="CLU_2832113_0_0_1"/>
<organism evidence="1 2">
    <name type="scientific">Pisolithus microcarpus 441</name>
    <dbReference type="NCBI Taxonomy" id="765257"/>
    <lineage>
        <taxon>Eukaryota</taxon>
        <taxon>Fungi</taxon>
        <taxon>Dikarya</taxon>
        <taxon>Basidiomycota</taxon>
        <taxon>Agaricomycotina</taxon>
        <taxon>Agaricomycetes</taxon>
        <taxon>Agaricomycetidae</taxon>
        <taxon>Boletales</taxon>
        <taxon>Sclerodermatineae</taxon>
        <taxon>Pisolithaceae</taxon>
        <taxon>Pisolithus</taxon>
    </lineage>
</organism>
<dbReference type="EMBL" id="KN833695">
    <property type="protein sequence ID" value="KIK27585.1"/>
    <property type="molecule type" value="Genomic_DNA"/>
</dbReference>